<sequence length="153" mass="15195">MGGMRNARTAHTARPMALWSAVATLLAALFLCLGQADTGPGAARKHGAHGEAAEFPAAASVSPAPGPTGGATRAVPGTRADSAAAYTCPYDRGDCGLFPHLTAAVLTAPPQDAPPAAAGLTPGAVPDRVPGGPPRTGALPRAPDLHVLQVLRT</sequence>
<feature type="region of interest" description="Disordered" evidence="1">
    <location>
        <begin position="112"/>
        <end position="142"/>
    </location>
</feature>
<evidence type="ECO:0000313" key="3">
    <source>
        <dbReference type="Proteomes" id="UP000199063"/>
    </source>
</evidence>
<dbReference type="EMBL" id="FNHI01000024">
    <property type="protein sequence ID" value="SDN33395.1"/>
    <property type="molecule type" value="Genomic_DNA"/>
</dbReference>
<evidence type="ECO:0000313" key="2">
    <source>
        <dbReference type="EMBL" id="SDN33395.1"/>
    </source>
</evidence>
<keyword evidence="3" id="KW-1185">Reference proteome</keyword>
<gene>
    <name evidence="2" type="ORF">SAMN05444921_12488</name>
</gene>
<dbReference type="RefSeq" id="WP_093660257.1">
    <property type="nucleotide sequence ID" value="NZ_FNHI01000024.1"/>
</dbReference>
<protein>
    <submittedName>
        <fullName evidence="2">Uncharacterized protein</fullName>
    </submittedName>
</protein>
<accession>A0A1H0AJ50</accession>
<organism evidence="2 3">
    <name type="scientific">Streptomyces wuyuanensis</name>
    <dbReference type="NCBI Taxonomy" id="1196353"/>
    <lineage>
        <taxon>Bacteria</taxon>
        <taxon>Bacillati</taxon>
        <taxon>Actinomycetota</taxon>
        <taxon>Actinomycetes</taxon>
        <taxon>Kitasatosporales</taxon>
        <taxon>Streptomycetaceae</taxon>
        <taxon>Streptomyces</taxon>
    </lineage>
</organism>
<dbReference type="OrthoDB" id="4330564at2"/>
<feature type="compositionally biased region" description="Low complexity" evidence="1">
    <location>
        <begin position="53"/>
        <end position="63"/>
    </location>
</feature>
<feature type="region of interest" description="Disordered" evidence="1">
    <location>
        <begin position="40"/>
        <end position="78"/>
    </location>
</feature>
<feature type="compositionally biased region" description="Low complexity" evidence="1">
    <location>
        <begin position="112"/>
        <end position="126"/>
    </location>
</feature>
<proteinExistence type="predicted"/>
<dbReference type="GeneID" id="40833127"/>
<name>A0A1H0AJ50_9ACTN</name>
<reference evidence="3" key="1">
    <citation type="submission" date="2016-10" db="EMBL/GenBank/DDBJ databases">
        <authorList>
            <person name="Varghese N."/>
            <person name="Submissions S."/>
        </authorList>
    </citation>
    <scope>NUCLEOTIDE SEQUENCE [LARGE SCALE GENOMIC DNA]</scope>
    <source>
        <strain evidence="3">CGMCC 4.7042</strain>
    </source>
</reference>
<evidence type="ECO:0000256" key="1">
    <source>
        <dbReference type="SAM" id="MobiDB-lite"/>
    </source>
</evidence>
<dbReference type="AlphaFoldDB" id="A0A1H0AJ50"/>
<dbReference type="Proteomes" id="UP000199063">
    <property type="component" value="Unassembled WGS sequence"/>
</dbReference>
<dbReference type="STRING" id="1196353.SAMN05444921_12488"/>